<feature type="transmembrane region" description="Helical" evidence="10">
    <location>
        <begin position="860"/>
        <end position="881"/>
    </location>
</feature>
<evidence type="ECO:0000256" key="1">
    <source>
        <dbReference type="ARBA" id="ARBA00004141"/>
    </source>
</evidence>
<dbReference type="EMBL" id="KV423929">
    <property type="protein sequence ID" value="KZT60648.1"/>
    <property type="molecule type" value="Genomic_DNA"/>
</dbReference>
<dbReference type="CDD" id="cd18596">
    <property type="entry name" value="ABC_6TM_VMR1_D1_like"/>
    <property type="match status" value="1"/>
</dbReference>
<proteinExistence type="predicted"/>
<feature type="compositionally biased region" description="Low complexity" evidence="9">
    <location>
        <begin position="315"/>
        <end position="324"/>
    </location>
</feature>
<feature type="transmembrane region" description="Helical" evidence="10">
    <location>
        <begin position="21"/>
        <end position="38"/>
    </location>
</feature>
<feature type="transmembrane region" description="Helical" evidence="10">
    <location>
        <begin position="367"/>
        <end position="388"/>
    </location>
</feature>
<keyword evidence="3 10" id="KW-0812">Transmembrane</keyword>
<evidence type="ECO:0000256" key="8">
    <source>
        <dbReference type="ARBA" id="ARBA00023136"/>
    </source>
</evidence>
<feature type="transmembrane region" description="Helical" evidence="10">
    <location>
        <begin position="1004"/>
        <end position="1026"/>
    </location>
</feature>
<dbReference type="SUPFAM" id="SSF90123">
    <property type="entry name" value="ABC transporter transmembrane region"/>
    <property type="match status" value="2"/>
</dbReference>
<feature type="transmembrane region" description="Helical" evidence="10">
    <location>
        <begin position="394"/>
        <end position="414"/>
    </location>
</feature>
<evidence type="ECO:0000256" key="5">
    <source>
        <dbReference type="ARBA" id="ARBA00022741"/>
    </source>
</evidence>
<dbReference type="InParanoid" id="A0A165IJC9"/>
<evidence type="ECO:0000259" key="12">
    <source>
        <dbReference type="PROSITE" id="PS50929"/>
    </source>
</evidence>
<keyword evidence="2" id="KW-0813">Transport</keyword>
<reference evidence="13 14" key="1">
    <citation type="journal article" date="2016" name="Mol. Biol. Evol.">
        <title>Comparative Genomics of Early-Diverging Mushroom-Forming Fungi Provides Insights into the Origins of Lignocellulose Decay Capabilities.</title>
        <authorList>
            <person name="Nagy L.G."/>
            <person name="Riley R."/>
            <person name="Tritt A."/>
            <person name="Adam C."/>
            <person name="Daum C."/>
            <person name="Floudas D."/>
            <person name="Sun H."/>
            <person name="Yadav J.S."/>
            <person name="Pangilinan J."/>
            <person name="Larsson K.H."/>
            <person name="Matsuura K."/>
            <person name="Barry K."/>
            <person name="Labutti K."/>
            <person name="Kuo R."/>
            <person name="Ohm R.A."/>
            <person name="Bhattacharya S.S."/>
            <person name="Shirouzu T."/>
            <person name="Yoshinaga Y."/>
            <person name="Martin F.M."/>
            <person name="Grigoriev I.V."/>
            <person name="Hibbett D.S."/>
        </authorList>
    </citation>
    <scope>NUCLEOTIDE SEQUENCE [LARGE SCALE GENOMIC DNA]</scope>
    <source>
        <strain evidence="13 14">HHB12733</strain>
    </source>
</reference>
<evidence type="ECO:0000256" key="4">
    <source>
        <dbReference type="ARBA" id="ARBA00022737"/>
    </source>
</evidence>
<dbReference type="STRING" id="1353952.A0A165IJC9"/>
<feature type="transmembrane region" description="Helical" evidence="10">
    <location>
        <begin position="1038"/>
        <end position="1056"/>
    </location>
</feature>
<dbReference type="GO" id="GO:0016887">
    <property type="term" value="F:ATP hydrolysis activity"/>
    <property type="evidence" value="ECO:0007669"/>
    <property type="project" value="InterPro"/>
</dbReference>
<dbReference type="CDD" id="cd18604">
    <property type="entry name" value="ABC_6TM_VMR1_D2_like"/>
    <property type="match status" value="1"/>
</dbReference>
<dbReference type="PROSITE" id="PS50893">
    <property type="entry name" value="ABC_TRANSPORTER_2"/>
    <property type="match status" value="2"/>
</dbReference>
<dbReference type="InterPro" id="IPR003593">
    <property type="entry name" value="AAA+_ATPase"/>
</dbReference>
<organism evidence="13 14">
    <name type="scientific">Calocera cornea HHB12733</name>
    <dbReference type="NCBI Taxonomy" id="1353952"/>
    <lineage>
        <taxon>Eukaryota</taxon>
        <taxon>Fungi</taxon>
        <taxon>Dikarya</taxon>
        <taxon>Basidiomycota</taxon>
        <taxon>Agaricomycotina</taxon>
        <taxon>Dacrymycetes</taxon>
        <taxon>Dacrymycetales</taxon>
        <taxon>Dacrymycetaceae</taxon>
        <taxon>Calocera</taxon>
    </lineage>
</organism>
<feature type="domain" description="ABC transporter" evidence="11">
    <location>
        <begin position="575"/>
        <end position="805"/>
    </location>
</feature>
<dbReference type="InterPro" id="IPR003439">
    <property type="entry name" value="ABC_transporter-like_ATP-bd"/>
</dbReference>
<dbReference type="GO" id="GO:0005524">
    <property type="term" value="F:ATP binding"/>
    <property type="evidence" value="ECO:0007669"/>
    <property type="project" value="UniProtKB-KW"/>
</dbReference>
<dbReference type="InterPro" id="IPR027417">
    <property type="entry name" value="P-loop_NTPase"/>
</dbReference>
<dbReference type="InterPro" id="IPR050173">
    <property type="entry name" value="ABC_transporter_C-like"/>
</dbReference>
<evidence type="ECO:0000256" key="7">
    <source>
        <dbReference type="ARBA" id="ARBA00022989"/>
    </source>
</evidence>
<name>A0A165IJC9_9BASI</name>
<dbReference type="FunFam" id="1.20.1560.10:FF:000013">
    <property type="entry name" value="ABC transporter C family member 2"/>
    <property type="match status" value="1"/>
</dbReference>
<keyword evidence="8 10" id="KW-0472">Membrane</keyword>
<dbReference type="InterPro" id="IPR036640">
    <property type="entry name" value="ABC1_TM_sf"/>
</dbReference>
<dbReference type="GO" id="GO:0016020">
    <property type="term" value="C:membrane"/>
    <property type="evidence" value="ECO:0007669"/>
    <property type="project" value="UniProtKB-SubCell"/>
</dbReference>
<evidence type="ECO:0000256" key="10">
    <source>
        <dbReference type="SAM" id="Phobius"/>
    </source>
</evidence>
<feature type="transmembrane region" description="Helical" evidence="10">
    <location>
        <begin position="901"/>
        <end position="927"/>
    </location>
</feature>
<feature type="transmembrane region" description="Helical" evidence="10">
    <location>
        <begin position="99"/>
        <end position="121"/>
    </location>
</feature>
<sequence>IYATLLSILALVLKGRFRSSCSFHASWIFFIQFLIFVWRNILPLTTFTGVPADGTLPWLLWTRGSFVTLVGVALPAFMPRLYIPYDPANPAPNPAPEQTASIFSFLFFFFLEPIIFAAWRIPQLPYDELPPLPDSDWSDNLRARAMDALDPVRRRAMGKKQRHLFWGLMDVFRWDYTKMSCYLLIQCLCRSLGPIGINRLLTFMEHHGTDATIRPWVWILFIFLGPTLKSLIFNMYIFTSTQMMVQAESILTQVIFEHALRVRLTDDAMISASPAPASGTATATRSDEQSTSTPGTLRAETPTLVGTNTSGGGKATTASTAPSSPDDDKGKNRSPGAASTNKAMHLSAKINNLFGTDIGNLIDGRNFLMLLIDIPVEAVLCVCFLWIILSWAAIIGIIFMMITLPLPGMITSRIQAVQRKLMQKTDLRVQAITESLSVIRMIKMFGWEGLVKSQVRAVRTEELHYIRQRKLLRMWMDLLTGLLQMATMIIAFAVYTLVLKQELDAARVFSSIPVFSILRRDMSGVMRWITNIIQAKVSLDRVSDFLHSSHLLDKYHRTPVQDAIVTPLAAESDTVGFHNATFTWSDPNSDGFQPGQRHFRLHIEDLTFKNGKINIIVGPTGCGKTSILMALLGEMHFQAEGIDSWFSLPRVRGIAYAAQESWIQNDTIRSNILFGSPFDEVRYQKGKRPVLYQCGLVPDLAMFTAGDLTEVGERGLTLSGGQKILLLDDVVSALDVHTARWVVEKCLQGDLIKDRTVVLVTHAVALVAPIASNVISLSPQGRLISQGPLSKALLSDPSLEEELEESKQVLHIVGPTSGRPSVTQNKSMEGKLVMKEEMAEGRMKWASIKLFIDVFGGPMYWMWLMLGFAICMALNIGGTWWLGYWAQAYEVQPDGGVNVLYYLFVFVGITILQELVGLLVQVIHTLVSVRACRRIHDALCESVLRSTLRWIDSTPVGRIVSRFTQDIREIDGNLTPGILYFLKITISMMMEFVVVMVVSPVFSIPGAFIVIAGLVLGQIYIAAQMCVKRLRSNWRSPLYNHFAAAITGLISVRAYAAEDNFKTELRKRADAYSRPSRTFYNLNRWISTRADLLGALFSAGLATYLVYARRGIGASTIGLNMAIDFSSRILDWVRTGNDLEVSLNSVERIRDYLTIDHEPEASEGGNPPAYWPASGAIKVESLFAKYSEDGPFVLRNITFDIKSGERVGIVGRTGSGKSSLALSLLRLIPVEGKVYLDGRLTDELNLDALRNNVAIIPQDPTLLSGTLRFNLDPFSQHDDAHLYDALRATGLITDSGGSDGTNLSLDSTVANAGSNFSVGQRQLIALARAVLRGTRVLILDEATASVDAETDSIIQSSIRAELQNVTLITIAHRLLTIMDYDKTMVLDAGKLVEFGTPLSLLQNEKSYFRSLVEESGDKEKLMHVAEKGRTHSSDVK</sequence>
<feature type="region of interest" description="Disordered" evidence="9">
    <location>
        <begin position="274"/>
        <end position="341"/>
    </location>
</feature>
<dbReference type="Pfam" id="PF00664">
    <property type="entry name" value="ABC_membrane"/>
    <property type="match status" value="2"/>
</dbReference>
<evidence type="ECO:0000259" key="11">
    <source>
        <dbReference type="PROSITE" id="PS50893"/>
    </source>
</evidence>
<dbReference type="SUPFAM" id="SSF52540">
    <property type="entry name" value="P-loop containing nucleoside triphosphate hydrolases"/>
    <property type="match status" value="2"/>
</dbReference>
<dbReference type="PANTHER" id="PTHR24223:SF356">
    <property type="entry name" value="ATP-BINDING CASSETTE TRANSPORTER ABC4"/>
    <property type="match status" value="1"/>
</dbReference>
<feature type="domain" description="ABC transporter" evidence="11">
    <location>
        <begin position="1177"/>
        <end position="1413"/>
    </location>
</feature>
<gene>
    <name evidence="13" type="ORF">CALCODRAFT_429028</name>
</gene>
<evidence type="ECO:0000313" key="14">
    <source>
        <dbReference type="Proteomes" id="UP000076842"/>
    </source>
</evidence>
<protein>
    <submittedName>
        <fullName evidence="13">p-loop containing nucleoside triphosphate hydrolase protein</fullName>
    </submittedName>
</protein>
<evidence type="ECO:0000256" key="3">
    <source>
        <dbReference type="ARBA" id="ARBA00022692"/>
    </source>
</evidence>
<evidence type="ECO:0000256" key="6">
    <source>
        <dbReference type="ARBA" id="ARBA00022840"/>
    </source>
</evidence>
<dbReference type="Gene3D" id="3.40.50.300">
    <property type="entry name" value="P-loop containing nucleotide triphosphate hydrolases"/>
    <property type="match status" value="2"/>
</dbReference>
<dbReference type="FunFam" id="3.40.50.300:FF:000163">
    <property type="entry name" value="Multidrug resistance-associated protein member 4"/>
    <property type="match status" value="1"/>
</dbReference>
<dbReference type="GO" id="GO:0140359">
    <property type="term" value="F:ABC-type transporter activity"/>
    <property type="evidence" value="ECO:0007669"/>
    <property type="project" value="InterPro"/>
</dbReference>
<dbReference type="SMART" id="SM00382">
    <property type="entry name" value="AAA"/>
    <property type="match status" value="2"/>
</dbReference>
<feature type="domain" description="ABC transmembrane type-1" evidence="12">
    <location>
        <begin position="347"/>
        <end position="534"/>
    </location>
</feature>
<feature type="transmembrane region" description="Helical" evidence="10">
    <location>
        <begin position="58"/>
        <end position="78"/>
    </location>
</feature>
<evidence type="ECO:0000256" key="9">
    <source>
        <dbReference type="SAM" id="MobiDB-lite"/>
    </source>
</evidence>
<keyword evidence="14" id="KW-1185">Reference proteome</keyword>
<dbReference type="Gene3D" id="1.20.1560.10">
    <property type="entry name" value="ABC transporter type 1, transmembrane domain"/>
    <property type="match status" value="2"/>
</dbReference>
<feature type="non-terminal residue" evidence="13">
    <location>
        <position position="1"/>
    </location>
</feature>
<evidence type="ECO:0000313" key="13">
    <source>
        <dbReference type="EMBL" id="KZT60648.1"/>
    </source>
</evidence>
<dbReference type="PANTHER" id="PTHR24223">
    <property type="entry name" value="ATP-BINDING CASSETTE SUB-FAMILY C"/>
    <property type="match status" value="1"/>
</dbReference>
<keyword evidence="13" id="KW-0378">Hydrolase</keyword>
<dbReference type="InterPro" id="IPR017871">
    <property type="entry name" value="ABC_transporter-like_CS"/>
</dbReference>
<keyword evidence="7 10" id="KW-1133">Transmembrane helix</keyword>
<keyword evidence="5" id="KW-0547">Nucleotide-binding</keyword>
<feature type="transmembrane region" description="Helical" evidence="10">
    <location>
        <begin position="216"/>
        <end position="238"/>
    </location>
</feature>
<dbReference type="Pfam" id="PF00005">
    <property type="entry name" value="ABC_tran"/>
    <property type="match status" value="2"/>
</dbReference>
<feature type="transmembrane region" description="Helical" evidence="10">
    <location>
        <begin position="475"/>
        <end position="498"/>
    </location>
</feature>
<feature type="domain" description="ABC transmembrane type-1" evidence="12">
    <location>
        <begin position="863"/>
        <end position="1107"/>
    </location>
</feature>
<feature type="compositionally biased region" description="Low complexity" evidence="9">
    <location>
        <begin position="274"/>
        <end position="284"/>
    </location>
</feature>
<keyword evidence="4" id="KW-0677">Repeat</keyword>
<dbReference type="CDD" id="cd03250">
    <property type="entry name" value="ABCC_MRP_domain1"/>
    <property type="match status" value="1"/>
</dbReference>
<accession>A0A165IJC9</accession>
<dbReference type="Proteomes" id="UP000076842">
    <property type="component" value="Unassembled WGS sequence"/>
</dbReference>
<dbReference type="PROSITE" id="PS00211">
    <property type="entry name" value="ABC_TRANSPORTER_1"/>
    <property type="match status" value="1"/>
</dbReference>
<dbReference type="OrthoDB" id="6500128at2759"/>
<evidence type="ECO:0000256" key="2">
    <source>
        <dbReference type="ARBA" id="ARBA00022448"/>
    </source>
</evidence>
<dbReference type="InterPro" id="IPR011527">
    <property type="entry name" value="ABC1_TM_dom"/>
</dbReference>
<dbReference type="PROSITE" id="PS50929">
    <property type="entry name" value="ABC_TM1F"/>
    <property type="match status" value="2"/>
</dbReference>
<dbReference type="CDD" id="cd03244">
    <property type="entry name" value="ABCC_MRP_domain2"/>
    <property type="match status" value="1"/>
</dbReference>
<comment type="subcellular location">
    <subcellularLocation>
        <location evidence="1">Membrane</location>
        <topology evidence="1">Multi-pass membrane protein</topology>
    </subcellularLocation>
</comment>
<keyword evidence="6" id="KW-0067">ATP-binding</keyword>